<comment type="caution">
    <text evidence="4">The sequence shown here is derived from an EMBL/GenBank/DDBJ whole genome shotgun (WGS) entry which is preliminary data.</text>
</comment>
<keyword evidence="5" id="KW-1185">Reference proteome</keyword>
<dbReference type="SUPFAM" id="SSF46689">
    <property type="entry name" value="Homeodomain-like"/>
    <property type="match status" value="1"/>
</dbReference>
<dbReference type="GO" id="GO:0003700">
    <property type="term" value="F:DNA-binding transcription factor activity"/>
    <property type="evidence" value="ECO:0007669"/>
    <property type="project" value="TreeGrafter"/>
</dbReference>
<dbReference type="RefSeq" id="WP_160897286.1">
    <property type="nucleotide sequence ID" value="NZ_WUMU01000052.1"/>
</dbReference>
<name>A0A6L7GAT7_9RHOB</name>
<organism evidence="4 5">
    <name type="scientific">Pseudooceanicola albus</name>
    <dbReference type="NCBI Taxonomy" id="2692189"/>
    <lineage>
        <taxon>Bacteria</taxon>
        <taxon>Pseudomonadati</taxon>
        <taxon>Pseudomonadota</taxon>
        <taxon>Alphaproteobacteria</taxon>
        <taxon>Rhodobacterales</taxon>
        <taxon>Paracoccaceae</taxon>
        <taxon>Pseudooceanicola</taxon>
    </lineage>
</organism>
<evidence type="ECO:0000256" key="1">
    <source>
        <dbReference type="ARBA" id="ARBA00023125"/>
    </source>
</evidence>
<evidence type="ECO:0000256" key="2">
    <source>
        <dbReference type="PROSITE-ProRule" id="PRU00335"/>
    </source>
</evidence>
<accession>A0A6L7GAT7</accession>
<keyword evidence="1 2" id="KW-0238">DNA-binding</keyword>
<protein>
    <submittedName>
        <fullName evidence="4">TetR family transcriptional regulator</fullName>
    </submittedName>
</protein>
<feature type="domain" description="HTH tetR-type" evidence="3">
    <location>
        <begin position="17"/>
        <end position="77"/>
    </location>
</feature>
<dbReference type="PANTHER" id="PTHR30055">
    <property type="entry name" value="HTH-TYPE TRANSCRIPTIONAL REGULATOR RUTR"/>
    <property type="match status" value="1"/>
</dbReference>
<dbReference type="Proteomes" id="UP000477911">
    <property type="component" value="Unassembled WGS sequence"/>
</dbReference>
<dbReference type="GO" id="GO:0000976">
    <property type="term" value="F:transcription cis-regulatory region binding"/>
    <property type="evidence" value="ECO:0007669"/>
    <property type="project" value="TreeGrafter"/>
</dbReference>
<evidence type="ECO:0000313" key="4">
    <source>
        <dbReference type="EMBL" id="MXN21175.1"/>
    </source>
</evidence>
<gene>
    <name evidence="4" type="ORF">GR170_25435</name>
</gene>
<feature type="DNA-binding region" description="H-T-H motif" evidence="2">
    <location>
        <begin position="40"/>
        <end position="59"/>
    </location>
</feature>
<dbReference type="PANTHER" id="PTHR30055:SF239">
    <property type="entry name" value="TRANSCRIPTIONAL REGULATORY PROTEIN"/>
    <property type="match status" value="1"/>
</dbReference>
<dbReference type="InterPro" id="IPR050109">
    <property type="entry name" value="HTH-type_TetR-like_transc_reg"/>
</dbReference>
<dbReference type="InterPro" id="IPR001647">
    <property type="entry name" value="HTH_TetR"/>
</dbReference>
<dbReference type="InterPro" id="IPR009057">
    <property type="entry name" value="Homeodomain-like_sf"/>
</dbReference>
<dbReference type="Pfam" id="PF00440">
    <property type="entry name" value="TetR_N"/>
    <property type="match status" value="1"/>
</dbReference>
<evidence type="ECO:0000259" key="3">
    <source>
        <dbReference type="PROSITE" id="PS50977"/>
    </source>
</evidence>
<dbReference type="PROSITE" id="PS50977">
    <property type="entry name" value="HTH_TETR_2"/>
    <property type="match status" value="1"/>
</dbReference>
<dbReference type="AlphaFoldDB" id="A0A6L7GAT7"/>
<evidence type="ECO:0000313" key="5">
    <source>
        <dbReference type="Proteomes" id="UP000477911"/>
    </source>
</evidence>
<dbReference type="Gene3D" id="1.10.357.10">
    <property type="entry name" value="Tetracycline Repressor, domain 2"/>
    <property type="match status" value="1"/>
</dbReference>
<sequence length="195" mass="21782">MSEQVNAERRRPGRKALKSEKDWLEAALVLLADGGIEAVRVEPLAQSLGVTKGSFYKRYDSRDDLLVSMLDYWRRESTLKVIELLSGIEEPSEAKLARVLEISGRRPDAGERARMEMAIRLWGHSDRRAAATMEEVDALRLKYFRSVVLENGFDGAEAEARAFLIYALGVLEAVIPGERSPEMMEACRAIVAGKA</sequence>
<proteinExistence type="predicted"/>
<reference evidence="4 5" key="1">
    <citation type="submission" date="2019-12" db="EMBL/GenBank/DDBJ databases">
        <authorList>
            <person name="Li M."/>
        </authorList>
    </citation>
    <scope>NUCLEOTIDE SEQUENCE [LARGE SCALE GENOMIC DNA]</scope>
    <source>
        <strain evidence="4 5">GBMRC 2024</strain>
    </source>
</reference>
<dbReference type="EMBL" id="WUMU01000052">
    <property type="protein sequence ID" value="MXN21175.1"/>
    <property type="molecule type" value="Genomic_DNA"/>
</dbReference>
<dbReference type="PRINTS" id="PR00455">
    <property type="entry name" value="HTHTETR"/>
</dbReference>